<dbReference type="Proteomes" id="UP000076420">
    <property type="component" value="Unassembled WGS sequence"/>
</dbReference>
<organism evidence="1 2">
    <name type="scientific">Biomphalaria glabrata</name>
    <name type="common">Bloodfluke planorb</name>
    <name type="synonym">Freshwater snail</name>
    <dbReference type="NCBI Taxonomy" id="6526"/>
    <lineage>
        <taxon>Eukaryota</taxon>
        <taxon>Metazoa</taxon>
        <taxon>Spiralia</taxon>
        <taxon>Lophotrochozoa</taxon>
        <taxon>Mollusca</taxon>
        <taxon>Gastropoda</taxon>
        <taxon>Heterobranchia</taxon>
        <taxon>Euthyneura</taxon>
        <taxon>Panpulmonata</taxon>
        <taxon>Hygrophila</taxon>
        <taxon>Lymnaeoidea</taxon>
        <taxon>Planorbidae</taxon>
        <taxon>Biomphalaria</taxon>
    </lineage>
</organism>
<dbReference type="OrthoDB" id="10308785at2759"/>
<accession>A0A2C9JDP4</accession>
<dbReference type="AlphaFoldDB" id="A0A2C9JDP4"/>
<proteinExistence type="predicted"/>
<protein>
    <submittedName>
        <fullName evidence="1">Uncharacterized protein</fullName>
    </submittedName>
</protein>
<evidence type="ECO:0000313" key="1">
    <source>
        <dbReference type="EnsemblMetazoa" id="BGLB001093-PB"/>
    </source>
</evidence>
<sequence>MFSSRSSKMVTQLLISVLYLSGVFLGLVQSFAITGQVKENQASSLPDGGNGLGVLNRSKRSATLSSPRLEKLFDTYVNLIQLNNPNPGNEYNRNDSPSDMTIDGIVNLDRGSRYRVDDDDDTMETTIGQKWALKRDLLKESNADNSVDTLDDSTNDLLDANLIRLLTHDDSTADDSQTLYAKSKRQQGWHFQYGKRSIPEYRRL</sequence>
<dbReference type="VEuPathDB" id="VectorBase:BGLAX_028737"/>
<dbReference type="VEuPathDB" id="VectorBase:BGLB001093"/>
<dbReference type="KEGG" id="bgt:106054511"/>
<reference evidence="1" key="1">
    <citation type="submission" date="2020-05" db="UniProtKB">
        <authorList>
            <consortium name="EnsemblMetazoa"/>
        </authorList>
    </citation>
    <scope>IDENTIFICATION</scope>
    <source>
        <strain evidence="1">BB02</strain>
    </source>
</reference>
<name>A0A2C9JDP4_BIOGL</name>
<dbReference type="EnsemblMetazoa" id="BGLB001093-RB">
    <property type="protein sequence ID" value="BGLB001093-PB"/>
    <property type="gene ID" value="BGLB001093"/>
</dbReference>
<gene>
    <name evidence="1" type="primary">106054511</name>
</gene>
<evidence type="ECO:0000313" key="2">
    <source>
        <dbReference type="Proteomes" id="UP000076420"/>
    </source>
</evidence>